<dbReference type="InterPro" id="IPR002347">
    <property type="entry name" value="SDR_fam"/>
</dbReference>
<organism evidence="3 4">
    <name type="scientific">Aromia moschata</name>
    <dbReference type="NCBI Taxonomy" id="1265417"/>
    <lineage>
        <taxon>Eukaryota</taxon>
        <taxon>Metazoa</taxon>
        <taxon>Ecdysozoa</taxon>
        <taxon>Arthropoda</taxon>
        <taxon>Hexapoda</taxon>
        <taxon>Insecta</taxon>
        <taxon>Pterygota</taxon>
        <taxon>Neoptera</taxon>
        <taxon>Endopterygota</taxon>
        <taxon>Coleoptera</taxon>
        <taxon>Polyphaga</taxon>
        <taxon>Cucujiformia</taxon>
        <taxon>Chrysomeloidea</taxon>
        <taxon>Cerambycidae</taxon>
        <taxon>Cerambycinae</taxon>
        <taxon>Callichromatini</taxon>
        <taxon>Aromia</taxon>
    </lineage>
</organism>
<gene>
    <name evidence="3" type="ORF">NQ318_021823</name>
</gene>
<evidence type="ECO:0000313" key="4">
    <source>
        <dbReference type="Proteomes" id="UP001162162"/>
    </source>
</evidence>
<comment type="caution">
    <text evidence="3">The sequence shown here is derived from an EMBL/GenBank/DDBJ whole genome shotgun (WGS) entry which is preliminary data.</text>
</comment>
<evidence type="ECO:0000256" key="2">
    <source>
        <dbReference type="ARBA" id="ARBA00023002"/>
    </source>
</evidence>
<dbReference type="GO" id="GO:0005737">
    <property type="term" value="C:cytoplasm"/>
    <property type="evidence" value="ECO:0007669"/>
    <property type="project" value="TreeGrafter"/>
</dbReference>
<dbReference type="PANTHER" id="PTHR44229:SF8">
    <property type="entry name" value="ALCOHOL DEHYDROGENASE-RELATED"/>
    <property type="match status" value="1"/>
</dbReference>
<dbReference type="SUPFAM" id="SSF51735">
    <property type="entry name" value="NAD(P)-binding Rossmann-fold domains"/>
    <property type="match status" value="1"/>
</dbReference>
<evidence type="ECO:0000256" key="1">
    <source>
        <dbReference type="ARBA" id="ARBA00006484"/>
    </source>
</evidence>
<proteinExistence type="inferred from homology"/>
<dbReference type="InterPro" id="IPR036291">
    <property type="entry name" value="NAD(P)-bd_dom_sf"/>
</dbReference>
<keyword evidence="2" id="KW-0560">Oxidoreductase</keyword>
<dbReference type="Proteomes" id="UP001162162">
    <property type="component" value="Unassembled WGS sequence"/>
</dbReference>
<comment type="similarity">
    <text evidence="1">Belongs to the short-chain dehydrogenases/reductases (SDR) family.</text>
</comment>
<dbReference type="GO" id="GO:0016616">
    <property type="term" value="F:oxidoreductase activity, acting on the CH-OH group of donors, NAD or NADP as acceptor"/>
    <property type="evidence" value="ECO:0007669"/>
    <property type="project" value="TreeGrafter"/>
</dbReference>
<dbReference type="EMBL" id="JAPWTK010000012">
    <property type="protein sequence ID" value="KAJ8959636.1"/>
    <property type="molecule type" value="Genomic_DNA"/>
</dbReference>
<dbReference type="PANTHER" id="PTHR44229">
    <property type="entry name" value="15-HYDROXYPROSTAGLANDIN DEHYDROGENASE [NAD(+)]"/>
    <property type="match status" value="1"/>
</dbReference>
<protein>
    <submittedName>
        <fullName evidence="3">Uncharacterized protein</fullName>
    </submittedName>
</protein>
<dbReference type="Gene3D" id="3.40.50.720">
    <property type="entry name" value="NAD(P)-binding Rossmann-like Domain"/>
    <property type="match status" value="1"/>
</dbReference>
<keyword evidence="4" id="KW-1185">Reference proteome</keyword>
<evidence type="ECO:0000313" key="3">
    <source>
        <dbReference type="EMBL" id="KAJ8959636.1"/>
    </source>
</evidence>
<dbReference type="Pfam" id="PF00106">
    <property type="entry name" value="adh_short"/>
    <property type="match status" value="1"/>
</dbReference>
<reference evidence="3" key="1">
    <citation type="journal article" date="2023" name="Insect Mol. Biol.">
        <title>Genome sequencing provides insights into the evolution of gene families encoding plant cell wall-degrading enzymes in longhorned beetles.</title>
        <authorList>
            <person name="Shin N.R."/>
            <person name="Okamura Y."/>
            <person name="Kirsch R."/>
            <person name="Pauchet Y."/>
        </authorList>
    </citation>
    <scope>NUCLEOTIDE SEQUENCE</scope>
    <source>
        <strain evidence="3">AMC_N1</strain>
    </source>
</reference>
<accession>A0AAV8Z872</accession>
<dbReference type="AlphaFoldDB" id="A0AAV8Z872"/>
<sequence>MTGRDVLRWTGSLGPGGWGVQRGEGGRLAWSVPGYGWEGRRRPAGVGTGVGSEGGDAGRGDAWGRRIKGKKTIYEFNGSLVPGVTLADSNPHFGTNALKEIQKEFGANKAVFVKTDVTIIREFEDAFKKTLEAFGNIDILFNNAGIMNDSIWEKEVAINIEHLIITRVRKVCYNSYMYYDSFSVVLLTEYIQGWKVQDFKAEH</sequence>
<name>A0AAV8Z872_9CUCU</name>